<evidence type="ECO:0000259" key="3">
    <source>
        <dbReference type="Pfam" id="PF11702"/>
    </source>
</evidence>
<feature type="compositionally biased region" description="Acidic residues" evidence="1">
    <location>
        <begin position="355"/>
        <end position="380"/>
    </location>
</feature>
<dbReference type="Pfam" id="PF11702">
    <property type="entry name" value="DUF3295"/>
    <property type="match status" value="1"/>
</dbReference>
<dbReference type="GO" id="GO:0005737">
    <property type="term" value="C:cytoplasm"/>
    <property type="evidence" value="ECO:0007669"/>
    <property type="project" value="TreeGrafter"/>
</dbReference>
<reference evidence="4" key="2">
    <citation type="journal article" date="2023" name="IMA Fungus">
        <title>Comparative genomic study of the Penicillium genus elucidates a diverse pangenome and 15 lateral gene transfer events.</title>
        <authorList>
            <person name="Petersen C."/>
            <person name="Sorensen T."/>
            <person name="Nielsen M.R."/>
            <person name="Sondergaard T.E."/>
            <person name="Sorensen J.L."/>
            <person name="Fitzpatrick D.A."/>
            <person name="Frisvad J.C."/>
            <person name="Nielsen K.L."/>
        </authorList>
    </citation>
    <scope>NUCLEOTIDE SEQUENCE</scope>
    <source>
        <strain evidence="4">IBT 17660</strain>
    </source>
</reference>
<feature type="compositionally biased region" description="Polar residues" evidence="1">
    <location>
        <begin position="425"/>
        <end position="438"/>
    </location>
</feature>
<gene>
    <name evidence="4" type="ORF">N7530_004465</name>
</gene>
<feature type="region of interest" description="Disordered" evidence="1">
    <location>
        <begin position="248"/>
        <end position="403"/>
    </location>
</feature>
<dbReference type="PANTHER" id="PTHR28014">
    <property type="entry name" value="NEGATIVE REGULATOR OF RAS-CAMP PATHWAY"/>
    <property type="match status" value="1"/>
</dbReference>
<feature type="region of interest" description="Disordered" evidence="1">
    <location>
        <begin position="528"/>
        <end position="562"/>
    </location>
</feature>
<feature type="compositionally biased region" description="Polar residues" evidence="1">
    <location>
        <begin position="267"/>
        <end position="277"/>
    </location>
</feature>
<dbReference type="AlphaFoldDB" id="A0A9X0BQX7"/>
<feature type="compositionally biased region" description="Polar residues" evidence="1">
    <location>
        <begin position="472"/>
        <end position="481"/>
    </location>
</feature>
<name>A0A9X0BQX7_9EURO</name>
<feature type="domain" description="Nitrogen regulatory protein areA GATA-like" evidence="2">
    <location>
        <begin position="29"/>
        <end position="56"/>
    </location>
</feature>
<feature type="compositionally biased region" description="Low complexity" evidence="1">
    <location>
        <begin position="249"/>
        <end position="259"/>
    </location>
</feature>
<evidence type="ECO:0000259" key="2">
    <source>
        <dbReference type="Pfam" id="PF08550"/>
    </source>
</evidence>
<organism evidence="4 5">
    <name type="scientific">Penicillium desertorum</name>
    <dbReference type="NCBI Taxonomy" id="1303715"/>
    <lineage>
        <taxon>Eukaryota</taxon>
        <taxon>Fungi</taxon>
        <taxon>Dikarya</taxon>
        <taxon>Ascomycota</taxon>
        <taxon>Pezizomycotina</taxon>
        <taxon>Eurotiomycetes</taxon>
        <taxon>Eurotiomycetidae</taxon>
        <taxon>Eurotiales</taxon>
        <taxon>Aspergillaceae</taxon>
        <taxon>Penicillium</taxon>
    </lineage>
</organism>
<feature type="region of interest" description="Disordered" evidence="1">
    <location>
        <begin position="420"/>
        <end position="488"/>
    </location>
</feature>
<proteinExistence type="predicted"/>
<feature type="compositionally biased region" description="Polar residues" evidence="1">
    <location>
        <begin position="332"/>
        <end position="343"/>
    </location>
</feature>
<keyword evidence="5" id="KW-1185">Reference proteome</keyword>
<dbReference type="Pfam" id="PF08550">
    <property type="entry name" value="GATA_AreA"/>
    <property type="match status" value="1"/>
</dbReference>
<feature type="region of interest" description="Disordered" evidence="1">
    <location>
        <begin position="153"/>
        <end position="234"/>
    </location>
</feature>
<dbReference type="GO" id="GO:0031930">
    <property type="term" value="P:mitochondria-nucleus signaling pathway"/>
    <property type="evidence" value="ECO:0007669"/>
    <property type="project" value="TreeGrafter"/>
</dbReference>
<dbReference type="GO" id="GO:0000122">
    <property type="term" value="P:negative regulation of transcription by RNA polymerase II"/>
    <property type="evidence" value="ECO:0007669"/>
    <property type="project" value="TreeGrafter"/>
</dbReference>
<dbReference type="OrthoDB" id="5054775at2759"/>
<dbReference type="InterPro" id="IPR053043">
    <property type="entry name" value="Ras-cAMP_regulatory"/>
</dbReference>
<protein>
    <recommendedName>
        <fullName evidence="6">Nitrogen regulatory protein areA GATA-like domain-containing protein</fullName>
    </recommendedName>
</protein>
<dbReference type="InterPro" id="IPR013860">
    <property type="entry name" value="AreA_GATA"/>
</dbReference>
<accession>A0A9X0BQX7</accession>
<dbReference type="EMBL" id="JAPWDO010000003">
    <property type="protein sequence ID" value="KAJ5478956.1"/>
    <property type="molecule type" value="Genomic_DNA"/>
</dbReference>
<evidence type="ECO:0008006" key="6">
    <source>
        <dbReference type="Google" id="ProtNLM"/>
    </source>
</evidence>
<evidence type="ECO:0000313" key="5">
    <source>
        <dbReference type="Proteomes" id="UP001147760"/>
    </source>
</evidence>
<dbReference type="GO" id="GO:0006808">
    <property type="term" value="P:regulation of nitrogen utilization"/>
    <property type="evidence" value="ECO:0007669"/>
    <property type="project" value="TreeGrafter"/>
</dbReference>
<feature type="domain" description="DUF3295" evidence="3">
    <location>
        <begin position="80"/>
        <end position="582"/>
    </location>
</feature>
<comment type="caution">
    <text evidence="4">The sequence shown here is derived from an EMBL/GenBank/DDBJ whole genome shotgun (WGS) entry which is preliminary data.</text>
</comment>
<feature type="compositionally biased region" description="Polar residues" evidence="1">
    <location>
        <begin position="202"/>
        <end position="231"/>
    </location>
</feature>
<reference evidence="4" key="1">
    <citation type="submission" date="2022-12" db="EMBL/GenBank/DDBJ databases">
        <authorList>
            <person name="Petersen C."/>
        </authorList>
    </citation>
    <scope>NUCLEOTIDE SEQUENCE</scope>
    <source>
        <strain evidence="4">IBT 17660</strain>
    </source>
</reference>
<evidence type="ECO:0000256" key="1">
    <source>
        <dbReference type="SAM" id="MobiDB-lite"/>
    </source>
</evidence>
<dbReference type="InterPro" id="IPR021711">
    <property type="entry name" value="DUF3295"/>
</dbReference>
<evidence type="ECO:0000313" key="4">
    <source>
        <dbReference type="EMBL" id="KAJ5478956.1"/>
    </source>
</evidence>
<dbReference type="Proteomes" id="UP001147760">
    <property type="component" value="Unassembled WGS sequence"/>
</dbReference>
<sequence>MPLTTPVLTVDADNIHKVDTANAQSLHGMWMVFSKCADYMDQGRRLENLSWRLWTRETFCVEPEKSNSTSALPLLRSEAGDLPELSASVESAASDQAERIEAHIKRPKFSDYRPAVVREDSLASLGRGKEKHITSLDLERMVLNIKEKKQLEPMPTVEPAAPVVDITPRPSTPTPTPPSVSTARQVPNFSVRPTPYPHESTESCSTTAPEGNESDTAQVNASDTSVSSSGILPSRPQLVKSTSIVRGFSPSHISSSFRSQPRLSIEPSPSRSATQLKPSPLKKKGGMFTLGGSSGDDDESSFEERMVPQAAQENATGALKPKNNTDPTKKTASFSNQVSSHIIPNSKDISRSDEDAIETDDEVSESAIEDDEDSDWEDSITEGGESSVDEQGGMFQRVDSRPNLVSRRSMLTMMMHQPARMQGNAFRSSPALQRSRLTSPSGPSIPQSPPSNEEENLVMRGPDVPRSKPIVMNTNASQSMAHSPRTTRRNMLATELTESLRRHLLWERQQKSATANAFKRRHTAHDMKNLQEYPGPKGPHRGVGPNQASAEADPNAADLGKNGSWTNYTTDYGPWEYHVKGW</sequence>
<dbReference type="PANTHER" id="PTHR28014:SF1">
    <property type="entry name" value="NEGATIVE REGULATOR OF RAS-CAMP PATHWAY"/>
    <property type="match status" value="1"/>
</dbReference>